<dbReference type="Proteomes" id="UP001375743">
    <property type="component" value="Unassembled WGS sequence"/>
</dbReference>
<feature type="domain" description="Ribbon-helix-helix" evidence="1">
    <location>
        <begin position="2"/>
        <end position="59"/>
    </location>
</feature>
<comment type="caution">
    <text evidence="2">The sequence shown here is derived from an EMBL/GenBank/DDBJ whole genome shotgun (WGS) entry which is preliminary data.</text>
</comment>
<dbReference type="Gene3D" id="1.10.3990.20">
    <property type="entry name" value="protein bp1543"/>
    <property type="match status" value="1"/>
</dbReference>
<dbReference type="InterPro" id="IPR027373">
    <property type="entry name" value="RHH_dom"/>
</dbReference>
<dbReference type="EMBL" id="JBBLZC010000033">
    <property type="protein sequence ID" value="MEK0085705.1"/>
    <property type="molecule type" value="Genomic_DNA"/>
</dbReference>
<dbReference type="InterPro" id="IPR038268">
    <property type="entry name" value="RHH_sf"/>
</dbReference>
<dbReference type="SUPFAM" id="SSF55785">
    <property type="entry name" value="PYP-like sensor domain (PAS domain)"/>
    <property type="match status" value="1"/>
</dbReference>
<sequence>MRIGEVRTSIKLEKEFWSYLKDVAEERNMRLSALVNEVADATPERTNLASTLRTFALTHARLRAQTLQRELDRLSLAGNTQDLTRVLEACPLPCVVLDQERVVKQINRAFALWLNLDPRATIGQKLDNIMILRAQGLKELWAGLGDGRLARATFSATYVSPGKVRTAQAVAVALSSGEDTGSRGGRGSVVLFETLAGRS</sequence>
<protein>
    <submittedName>
        <fullName evidence="2">Ribbon-helix-helix domain-containing protein</fullName>
    </submittedName>
</protein>
<proteinExistence type="predicted"/>
<name>A0ABU8XWW8_9PROT</name>
<dbReference type="RefSeq" id="WP_418161555.1">
    <property type="nucleotide sequence ID" value="NZ_JBBLZC010000033.1"/>
</dbReference>
<accession>A0ABU8XWW8</accession>
<gene>
    <name evidence="2" type="ORF">U1T56_21340</name>
</gene>
<dbReference type="Pfam" id="PF13467">
    <property type="entry name" value="RHH_4"/>
    <property type="match status" value="1"/>
</dbReference>
<reference evidence="2 3" key="1">
    <citation type="submission" date="2024-01" db="EMBL/GenBank/DDBJ databases">
        <title>Multi-omics insights into the function and evolution of sodium benzoate biodegradation pathways in Benzoatithermus flavus gen. nov., sp. nov. from hot spring.</title>
        <authorList>
            <person name="Hu C.-J."/>
            <person name="Li W.-J."/>
        </authorList>
    </citation>
    <scope>NUCLEOTIDE SEQUENCE [LARGE SCALE GENOMIC DNA]</scope>
    <source>
        <strain evidence="2 3">SYSU G07066</strain>
    </source>
</reference>
<organism evidence="2 3">
    <name type="scientific">Benzoatithermus flavus</name>
    <dbReference type="NCBI Taxonomy" id="3108223"/>
    <lineage>
        <taxon>Bacteria</taxon>
        <taxon>Pseudomonadati</taxon>
        <taxon>Pseudomonadota</taxon>
        <taxon>Alphaproteobacteria</taxon>
        <taxon>Geminicoccales</taxon>
        <taxon>Geminicoccaceae</taxon>
        <taxon>Benzoatithermus</taxon>
    </lineage>
</organism>
<evidence type="ECO:0000259" key="1">
    <source>
        <dbReference type="Pfam" id="PF13467"/>
    </source>
</evidence>
<keyword evidence="3" id="KW-1185">Reference proteome</keyword>
<evidence type="ECO:0000313" key="2">
    <source>
        <dbReference type="EMBL" id="MEK0085705.1"/>
    </source>
</evidence>
<dbReference type="InterPro" id="IPR035965">
    <property type="entry name" value="PAS-like_dom_sf"/>
</dbReference>
<evidence type="ECO:0000313" key="3">
    <source>
        <dbReference type="Proteomes" id="UP001375743"/>
    </source>
</evidence>